<dbReference type="KEGG" id="lpd:AYR62_02120"/>
<reference evidence="1 2" key="1">
    <citation type="submission" date="2016-03" db="EMBL/GenBank/DDBJ databases">
        <title>Pediococcus and Lactobacillus from brewery environment - whole genome sequencing and assembly.</title>
        <authorList>
            <person name="Behr J."/>
            <person name="Geissler A.J."/>
            <person name="Vogel R.F."/>
        </authorList>
    </citation>
    <scope>NUCLEOTIDE SEQUENCE [LARGE SCALE GENOMIC DNA]</scope>
    <source>
        <strain evidence="1 2">TMW 1.1995</strain>
    </source>
</reference>
<sequence>MLKVNDLVNCQPNGNLKQSFVGQIEKIYERSVMVKIIDHHIEDRWKVIELTGRVVVRMQSVTVIPNAIEV</sequence>
<evidence type="ECO:0000313" key="2">
    <source>
        <dbReference type="Proteomes" id="UP000093267"/>
    </source>
</evidence>
<organism evidence="1 2">
    <name type="scientific">Secundilactobacillus paracollinoides</name>
    <dbReference type="NCBI Taxonomy" id="240427"/>
    <lineage>
        <taxon>Bacteria</taxon>
        <taxon>Bacillati</taxon>
        <taxon>Bacillota</taxon>
        <taxon>Bacilli</taxon>
        <taxon>Lactobacillales</taxon>
        <taxon>Lactobacillaceae</taxon>
        <taxon>Secundilactobacillus</taxon>
    </lineage>
</organism>
<dbReference type="OrthoDB" id="2247035at2"/>
<dbReference type="Proteomes" id="UP000093267">
    <property type="component" value="Chromosome"/>
</dbReference>
<dbReference type="EMBL" id="CP014924">
    <property type="protein sequence ID" value="ANZ65819.1"/>
    <property type="molecule type" value="Genomic_DNA"/>
</dbReference>
<protein>
    <recommendedName>
        <fullName evidence="3">DUF2187 domain-containing protein</fullName>
    </recommendedName>
</protein>
<dbReference type="AlphaFoldDB" id="A0A1B2IUW7"/>
<evidence type="ECO:0000313" key="1">
    <source>
        <dbReference type="EMBL" id="ANZ65819.1"/>
    </source>
</evidence>
<evidence type="ECO:0008006" key="3">
    <source>
        <dbReference type="Google" id="ProtNLM"/>
    </source>
</evidence>
<proteinExistence type="predicted"/>
<dbReference type="STRING" id="240427.AYR62_02120"/>
<accession>A0A1B2IUW7</accession>
<dbReference type="RefSeq" id="WP_056987788.1">
    <property type="nucleotide sequence ID" value="NZ_CP014912.1"/>
</dbReference>
<gene>
    <name evidence="1" type="ORF">AYR63_00815</name>
</gene>
<keyword evidence="2" id="KW-1185">Reference proteome</keyword>
<name>A0A1B2IUW7_9LACO</name>